<comment type="caution">
    <text evidence="2">The sequence shown here is derived from an EMBL/GenBank/DDBJ whole genome shotgun (WGS) entry which is preliminary data.</text>
</comment>
<feature type="transmembrane region" description="Helical" evidence="1">
    <location>
        <begin position="25"/>
        <end position="47"/>
    </location>
</feature>
<proteinExistence type="predicted"/>
<keyword evidence="1" id="KW-0812">Transmembrane</keyword>
<accession>A0A0F9TQJ0</accession>
<evidence type="ECO:0000313" key="2">
    <source>
        <dbReference type="EMBL" id="KKN81619.1"/>
    </source>
</evidence>
<evidence type="ECO:0000256" key="1">
    <source>
        <dbReference type="SAM" id="Phobius"/>
    </source>
</evidence>
<feature type="transmembrane region" description="Helical" evidence="1">
    <location>
        <begin position="53"/>
        <end position="81"/>
    </location>
</feature>
<protein>
    <submittedName>
        <fullName evidence="2">Uncharacterized protein</fullName>
    </submittedName>
</protein>
<name>A0A0F9TQJ0_9ZZZZ</name>
<reference evidence="2" key="1">
    <citation type="journal article" date="2015" name="Nature">
        <title>Complex archaea that bridge the gap between prokaryotes and eukaryotes.</title>
        <authorList>
            <person name="Spang A."/>
            <person name="Saw J.H."/>
            <person name="Jorgensen S.L."/>
            <person name="Zaremba-Niedzwiedzka K."/>
            <person name="Martijn J."/>
            <person name="Lind A.E."/>
            <person name="van Eijk R."/>
            <person name="Schleper C."/>
            <person name="Guy L."/>
            <person name="Ettema T.J."/>
        </authorList>
    </citation>
    <scope>NUCLEOTIDE SEQUENCE</scope>
</reference>
<sequence>MKRADVREGDKETRVRLNDRKKYKAGMLIGLGLMMCMILPLWMPYAYDEWGKMAGWAAFISGSFFVLGLGVTVVSAFLSWWHHG</sequence>
<dbReference type="EMBL" id="LAZR01000213">
    <property type="protein sequence ID" value="KKN81619.1"/>
    <property type="molecule type" value="Genomic_DNA"/>
</dbReference>
<gene>
    <name evidence="2" type="ORF">LCGC14_0319030</name>
</gene>
<keyword evidence="1" id="KW-1133">Transmembrane helix</keyword>
<organism evidence="2">
    <name type="scientific">marine sediment metagenome</name>
    <dbReference type="NCBI Taxonomy" id="412755"/>
    <lineage>
        <taxon>unclassified sequences</taxon>
        <taxon>metagenomes</taxon>
        <taxon>ecological metagenomes</taxon>
    </lineage>
</organism>
<keyword evidence="1" id="KW-0472">Membrane</keyword>
<dbReference type="AlphaFoldDB" id="A0A0F9TQJ0"/>